<dbReference type="EMBL" id="FNPF01000005">
    <property type="protein sequence ID" value="SDY31912.1"/>
    <property type="molecule type" value="Genomic_DNA"/>
</dbReference>
<evidence type="ECO:0000256" key="10">
    <source>
        <dbReference type="ARBA" id="ARBA00023136"/>
    </source>
</evidence>
<evidence type="ECO:0000256" key="5">
    <source>
        <dbReference type="ARBA" id="ARBA00022538"/>
    </source>
</evidence>
<evidence type="ECO:0000256" key="4">
    <source>
        <dbReference type="ARBA" id="ARBA00022449"/>
    </source>
</evidence>
<evidence type="ECO:0000256" key="3">
    <source>
        <dbReference type="ARBA" id="ARBA00022448"/>
    </source>
</evidence>
<dbReference type="Gene3D" id="1.20.1530.20">
    <property type="match status" value="1"/>
</dbReference>
<feature type="transmembrane region" description="Helical" evidence="11">
    <location>
        <begin position="319"/>
        <end position="342"/>
    </location>
</feature>
<feature type="transmembrane region" description="Helical" evidence="11">
    <location>
        <begin position="294"/>
        <end position="313"/>
    </location>
</feature>
<keyword evidence="5" id="KW-0633">Potassium transport</keyword>
<sequence>MDSFLFQATIILGAAVIAVPIAARLGLGSVLGYLLAGLAIGPGLGLIANTSDLQHFAEFGVVMMLFIIGLELEPSALWNMRHRLIGLGGLQIVLTAAAVMAASMLAGLAWQTALAVGMVLALSSTAIVLQTLNEKGLMQTRGGRSTFSVLLTQDIAVIPMLVVLPLLALAPPALIRGDGSIERIEPEHAEAAEHAMSLVEGLPGWGAALVTLGVVALIIVAGVYGARPLFRFIHAARLPEMFTAVALLIVVGIGFLMMLVGLSPALGTFLAGVVLANSEFRHELESDIEPFKGLLLGLFFITVGAGIDTGAFLAEPFVILELALGLIALKGAILFGLSWAFGLRHRDQWLFTLGLAQAGEFGFVLISFGLQQNVMTEVLGGRLLLVIAMTMLITPLLFILQDQLARRTPDRKDDMIPDEIDEQGPVIIAGIGRFGQVVNRMVQSSGFKTVVLDHDIETIQLMRRFGFKGFFGDPTRPELLHAAGIRNARVLVAALDDPKAVIKLVAYARRLRPDLHIVARARDRTHVYRLYQAGANDIVREMFDSSLRAGRYVLENMGLSEYEAAVARDTFYSHDRRTVRELASLWDPSVSPAENAAYIERANELEKELETALFTALETRPKSDNAA</sequence>
<feature type="transmembrane region" description="Helical" evidence="11">
    <location>
        <begin position="108"/>
        <end position="129"/>
    </location>
</feature>
<evidence type="ECO:0000313" key="13">
    <source>
        <dbReference type="EMBL" id="SDY31912.1"/>
    </source>
</evidence>
<dbReference type="SUPFAM" id="SSF51735">
    <property type="entry name" value="NAD(P)-binding Rossmann-fold domains"/>
    <property type="match status" value="1"/>
</dbReference>
<feature type="transmembrane region" description="Helical" evidence="11">
    <location>
        <begin position="205"/>
        <end position="226"/>
    </location>
</feature>
<feature type="transmembrane region" description="Helical" evidence="11">
    <location>
        <begin position="382"/>
        <end position="400"/>
    </location>
</feature>
<evidence type="ECO:0000259" key="12">
    <source>
        <dbReference type="PROSITE" id="PS51201"/>
    </source>
</evidence>
<dbReference type="Pfam" id="PF02254">
    <property type="entry name" value="TrkA_N"/>
    <property type="match status" value="1"/>
</dbReference>
<dbReference type="FunFam" id="3.40.50.720:FF:000036">
    <property type="entry name" value="Glutathione-regulated potassium-efflux system protein KefB"/>
    <property type="match status" value="1"/>
</dbReference>
<gene>
    <name evidence="13" type="ORF">SAMN05444340_105305</name>
</gene>
<dbReference type="InterPro" id="IPR038770">
    <property type="entry name" value="Na+/solute_symporter_sf"/>
</dbReference>
<dbReference type="Gene3D" id="3.40.50.720">
    <property type="entry name" value="NAD(P)-binding Rossmann-like Domain"/>
    <property type="match status" value="1"/>
</dbReference>
<evidence type="ECO:0000256" key="7">
    <source>
        <dbReference type="ARBA" id="ARBA00022958"/>
    </source>
</evidence>
<protein>
    <submittedName>
        <fullName evidence="13">Kef-type potassium/proton antiporter, CPA2 family</fullName>
    </submittedName>
</protein>
<keyword evidence="4" id="KW-0050">Antiport</keyword>
<evidence type="ECO:0000256" key="11">
    <source>
        <dbReference type="SAM" id="Phobius"/>
    </source>
</evidence>
<keyword evidence="10 11" id="KW-0472">Membrane</keyword>
<reference evidence="13 14" key="1">
    <citation type="submission" date="2016-10" db="EMBL/GenBank/DDBJ databases">
        <authorList>
            <person name="de Groot N.N."/>
        </authorList>
    </citation>
    <scope>NUCLEOTIDE SEQUENCE [LARGE SCALE GENOMIC DNA]</scope>
    <source>
        <strain evidence="13 14">DSM 26880</strain>
    </source>
</reference>
<evidence type="ECO:0000313" key="14">
    <source>
        <dbReference type="Proteomes" id="UP000199286"/>
    </source>
</evidence>
<evidence type="ECO:0000256" key="1">
    <source>
        <dbReference type="ARBA" id="ARBA00004127"/>
    </source>
</evidence>
<dbReference type="InterPro" id="IPR003148">
    <property type="entry name" value="RCK_N"/>
</dbReference>
<dbReference type="OrthoDB" id="9781411at2"/>
<feature type="transmembrane region" description="Helical" evidence="11">
    <location>
        <begin position="349"/>
        <end position="370"/>
    </location>
</feature>
<proteinExistence type="inferred from homology"/>
<dbReference type="GO" id="GO:0015297">
    <property type="term" value="F:antiporter activity"/>
    <property type="evidence" value="ECO:0007669"/>
    <property type="project" value="UniProtKB-KW"/>
</dbReference>
<dbReference type="RefSeq" id="WP_089882469.1">
    <property type="nucleotide sequence ID" value="NZ_FNPF01000005.1"/>
</dbReference>
<dbReference type="AlphaFoldDB" id="A0A1H3IW72"/>
<organism evidence="13 14">
    <name type="scientific">Citreimonas salinaria</name>
    <dbReference type="NCBI Taxonomy" id="321339"/>
    <lineage>
        <taxon>Bacteria</taxon>
        <taxon>Pseudomonadati</taxon>
        <taxon>Pseudomonadota</taxon>
        <taxon>Alphaproteobacteria</taxon>
        <taxon>Rhodobacterales</taxon>
        <taxon>Roseobacteraceae</taxon>
        <taxon>Citreimonas</taxon>
    </lineage>
</organism>
<evidence type="ECO:0000256" key="2">
    <source>
        <dbReference type="ARBA" id="ARBA00005551"/>
    </source>
</evidence>
<feature type="transmembrane region" description="Helical" evidence="11">
    <location>
        <begin position="84"/>
        <end position="102"/>
    </location>
</feature>
<keyword evidence="6 11" id="KW-0812">Transmembrane</keyword>
<dbReference type="STRING" id="321339.SAMN05444340_105305"/>
<feature type="transmembrane region" description="Helical" evidence="11">
    <location>
        <begin position="30"/>
        <end position="47"/>
    </location>
</feature>
<evidence type="ECO:0000256" key="6">
    <source>
        <dbReference type="ARBA" id="ARBA00022692"/>
    </source>
</evidence>
<dbReference type="InterPro" id="IPR036291">
    <property type="entry name" value="NAD(P)-bd_dom_sf"/>
</dbReference>
<dbReference type="PANTHER" id="PTHR46157:SF4">
    <property type="entry name" value="K(+) EFFLUX ANTIPORTER 3, CHLOROPLASTIC"/>
    <property type="match status" value="1"/>
</dbReference>
<dbReference type="Pfam" id="PF00999">
    <property type="entry name" value="Na_H_Exchanger"/>
    <property type="match status" value="1"/>
</dbReference>
<keyword evidence="9" id="KW-0406">Ion transport</keyword>
<feature type="transmembrane region" description="Helical" evidence="11">
    <location>
        <begin position="149"/>
        <end position="170"/>
    </location>
</feature>
<name>A0A1H3IW72_9RHOB</name>
<feature type="transmembrane region" description="Helical" evidence="11">
    <location>
        <begin position="53"/>
        <end position="72"/>
    </location>
</feature>
<comment type="similarity">
    <text evidence="2">Belongs to the monovalent cation:proton antiporter 2 (CPA2) transporter (TC 2.A.37) family.</text>
</comment>
<dbReference type="InterPro" id="IPR006153">
    <property type="entry name" value="Cation/H_exchanger_TM"/>
</dbReference>
<dbReference type="GO" id="GO:0012505">
    <property type="term" value="C:endomembrane system"/>
    <property type="evidence" value="ECO:0007669"/>
    <property type="project" value="UniProtKB-SubCell"/>
</dbReference>
<dbReference type="PROSITE" id="PS51201">
    <property type="entry name" value="RCK_N"/>
    <property type="match status" value="1"/>
</dbReference>
<dbReference type="InterPro" id="IPR004771">
    <property type="entry name" value="K/H_exchanger"/>
</dbReference>
<feature type="domain" description="RCK N-terminal" evidence="12">
    <location>
        <begin position="423"/>
        <end position="540"/>
    </location>
</feature>
<feature type="transmembrane region" description="Helical" evidence="11">
    <location>
        <begin position="6"/>
        <end position="23"/>
    </location>
</feature>
<evidence type="ECO:0000256" key="9">
    <source>
        <dbReference type="ARBA" id="ARBA00023065"/>
    </source>
</evidence>
<dbReference type="PANTHER" id="PTHR46157">
    <property type="entry name" value="K(+) EFFLUX ANTIPORTER 3, CHLOROPLASTIC"/>
    <property type="match status" value="1"/>
</dbReference>
<comment type="subcellular location">
    <subcellularLocation>
        <location evidence="1">Endomembrane system</location>
        <topology evidence="1">Multi-pass membrane protein</topology>
    </subcellularLocation>
</comment>
<accession>A0A1H3IW72</accession>
<keyword evidence="8 11" id="KW-1133">Transmembrane helix</keyword>
<dbReference type="GO" id="GO:0008324">
    <property type="term" value="F:monoatomic cation transmembrane transporter activity"/>
    <property type="evidence" value="ECO:0007669"/>
    <property type="project" value="InterPro"/>
</dbReference>
<feature type="transmembrane region" description="Helical" evidence="11">
    <location>
        <begin position="238"/>
        <end position="259"/>
    </location>
</feature>
<keyword evidence="14" id="KW-1185">Reference proteome</keyword>
<dbReference type="Proteomes" id="UP000199286">
    <property type="component" value="Unassembled WGS sequence"/>
</dbReference>
<dbReference type="NCBIfam" id="TIGR00932">
    <property type="entry name" value="2a37"/>
    <property type="match status" value="1"/>
</dbReference>
<dbReference type="GO" id="GO:0006813">
    <property type="term" value="P:potassium ion transport"/>
    <property type="evidence" value="ECO:0007669"/>
    <property type="project" value="UniProtKB-KW"/>
</dbReference>
<evidence type="ECO:0000256" key="8">
    <source>
        <dbReference type="ARBA" id="ARBA00022989"/>
    </source>
</evidence>
<keyword evidence="3" id="KW-0813">Transport</keyword>
<keyword evidence="7" id="KW-0630">Potassium</keyword>
<dbReference type="GO" id="GO:0005886">
    <property type="term" value="C:plasma membrane"/>
    <property type="evidence" value="ECO:0007669"/>
    <property type="project" value="TreeGrafter"/>
</dbReference>
<dbReference type="GO" id="GO:1902600">
    <property type="term" value="P:proton transmembrane transport"/>
    <property type="evidence" value="ECO:0007669"/>
    <property type="project" value="InterPro"/>
</dbReference>